<evidence type="ECO:0000313" key="2">
    <source>
        <dbReference type="Proteomes" id="UP000054485"/>
    </source>
</evidence>
<keyword evidence="2" id="KW-1185">Reference proteome</keyword>
<dbReference type="EMBL" id="KN835371">
    <property type="protein sequence ID" value="KIK38835.1"/>
    <property type="molecule type" value="Genomic_DNA"/>
</dbReference>
<dbReference type="Proteomes" id="UP000054485">
    <property type="component" value="Unassembled WGS sequence"/>
</dbReference>
<gene>
    <name evidence="1" type="ORF">CY34DRAFT_108490</name>
</gene>
<sequence>MVLHQEAVILAQEVLGAILWTYHTKKVRLDNSYFPEYKVPMSRLGNTMHKKRVSAAAAKLLKTSEYLWLPDSSEMKGVLSGFRDSGTDKSVDKLMAIPECHVELEEMLKEWAEGMMGELCNDLDSAVGSDNINIII</sequence>
<protein>
    <submittedName>
        <fullName evidence="1">Uncharacterized protein</fullName>
    </submittedName>
</protein>
<evidence type="ECO:0000313" key="1">
    <source>
        <dbReference type="EMBL" id="KIK38835.1"/>
    </source>
</evidence>
<dbReference type="OrthoDB" id="2679038at2759"/>
<accession>A0A0C9ZMI9</accession>
<name>A0A0C9ZMI9_9AGAM</name>
<reference evidence="2" key="2">
    <citation type="submission" date="2015-01" db="EMBL/GenBank/DDBJ databases">
        <title>Evolutionary Origins and Diversification of the Mycorrhizal Mutualists.</title>
        <authorList>
            <consortium name="DOE Joint Genome Institute"/>
            <consortium name="Mycorrhizal Genomics Consortium"/>
            <person name="Kohler A."/>
            <person name="Kuo A."/>
            <person name="Nagy L.G."/>
            <person name="Floudas D."/>
            <person name="Copeland A."/>
            <person name="Barry K.W."/>
            <person name="Cichocki N."/>
            <person name="Veneault-Fourrey C."/>
            <person name="LaButti K."/>
            <person name="Lindquist E.A."/>
            <person name="Lipzen A."/>
            <person name="Lundell T."/>
            <person name="Morin E."/>
            <person name="Murat C."/>
            <person name="Riley R."/>
            <person name="Ohm R."/>
            <person name="Sun H."/>
            <person name="Tunlid A."/>
            <person name="Henrissat B."/>
            <person name="Grigoriev I.V."/>
            <person name="Hibbett D.S."/>
            <person name="Martin F."/>
        </authorList>
    </citation>
    <scope>NUCLEOTIDE SEQUENCE [LARGE SCALE GENOMIC DNA]</scope>
    <source>
        <strain evidence="2">UH-Slu-Lm8-n1</strain>
    </source>
</reference>
<organism evidence="1 2">
    <name type="scientific">Suillus luteus UH-Slu-Lm8-n1</name>
    <dbReference type="NCBI Taxonomy" id="930992"/>
    <lineage>
        <taxon>Eukaryota</taxon>
        <taxon>Fungi</taxon>
        <taxon>Dikarya</taxon>
        <taxon>Basidiomycota</taxon>
        <taxon>Agaricomycotina</taxon>
        <taxon>Agaricomycetes</taxon>
        <taxon>Agaricomycetidae</taxon>
        <taxon>Boletales</taxon>
        <taxon>Suillineae</taxon>
        <taxon>Suillaceae</taxon>
        <taxon>Suillus</taxon>
    </lineage>
</organism>
<dbReference type="HOGENOM" id="CLU_1876794_0_0_1"/>
<dbReference type="InParanoid" id="A0A0C9ZMI9"/>
<proteinExistence type="predicted"/>
<dbReference type="AlphaFoldDB" id="A0A0C9ZMI9"/>
<reference evidence="1 2" key="1">
    <citation type="submission" date="2014-04" db="EMBL/GenBank/DDBJ databases">
        <authorList>
            <consortium name="DOE Joint Genome Institute"/>
            <person name="Kuo A."/>
            <person name="Ruytinx J."/>
            <person name="Rineau F."/>
            <person name="Colpaert J."/>
            <person name="Kohler A."/>
            <person name="Nagy L.G."/>
            <person name="Floudas D."/>
            <person name="Copeland A."/>
            <person name="Barry K.W."/>
            <person name="Cichocki N."/>
            <person name="Veneault-Fourrey C."/>
            <person name="LaButti K."/>
            <person name="Lindquist E.A."/>
            <person name="Lipzen A."/>
            <person name="Lundell T."/>
            <person name="Morin E."/>
            <person name="Murat C."/>
            <person name="Sun H."/>
            <person name="Tunlid A."/>
            <person name="Henrissat B."/>
            <person name="Grigoriev I.V."/>
            <person name="Hibbett D.S."/>
            <person name="Martin F."/>
            <person name="Nordberg H.P."/>
            <person name="Cantor M.N."/>
            <person name="Hua S.X."/>
        </authorList>
    </citation>
    <scope>NUCLEOTIDE SEQUENCE [LARGE SCALE GENOMIC DNA]</scope>
    <source>
        <strain evidence="1 2">UH-Slu-Lm8-n1</strain>
    </source>
</reference>